<accession>A0ABW5AAL4</accession>
<gene>
    <name evidence="2" type="ORF">ACFSM0_12380</name>
</gene>
<evidence type="ECO:0000313" key="3">
    <source>
        <dbReference type="Proteomes" id="UP001597413"/>
    </source>
</evidence>
<evidence type="ECO:0000256" key="1">
    <source>
        <dbReference type="SAM" id="MobiDB-lite"/>
    </source>
</evidence>
<reference evidence="3" key="1">
    <citation type="journal article" date="2019" name="Int. J. Syst. Evol. Microbiol.">
        <title>The Global Catalogue of Microorganisms (GCM) 10K type strain sequencing project: providing services to taxonomists for standard genome sequencing and annotation.</title>
        <authorList>
            <consortium name="The Broad Institute Genomics Platform"/>
            <consortium name="The Broad Institute Genome Sequencing Center for Infectious Disease"/>
            <person name="Wu L."/>
            <person name="Ma J."/>
        </authorList>
    </citation>
    <scope>NUCLEOTIDE SEQUENCE [LARGE SCALE GENOMIC DNA]</scope>
    <source>
        <strain evidence="3">CCUG 55131</strain>
    </source>
</reference>
<name>A0ABW5AAL4_9RHOB</name>
<evidence type="ECO:0000313" key="2">
    <source>
        <dbReference type="EMBL" id="MFD2174885.1"/>
    </source>
</evidence>
<dbReference type="EMBL" id="JBHUIX010000013">
    <property type="protein sequence ID" value="MFD2174885.1"/>
    <property type="molecule type" value="Genomic_DNA"/>
</dbReference>
<feature type="compositionally biased region" description="Low complexity" evidence="1">
    <location>
        <begin position="89"/>
        <end position="104"/>
    </location>
</feature>
<comment type="caution">
    <text evidence="2">The sequence shown here is derived from an EMBL/GenBank/DDBJ whole genome shotgun (WGS) entry which is preliminary data.</text>
</comment>
<keyword evidence="3" id="KW-1185">Reference proteome</keyword>
<organism evidence="2 3">
    <name type="scientific">Rhodobacter lacus</name>
    <dbReference type="NCBI Taxonomy" id="1641972"/>
    <lineage>
        <taxon>Bacteria</taxon>
        <taxon>Pseudomonadati</taxon>
        <taxon>Pseudomonadota</taxon>
        <taxon>Alphaproteobacteria</taxon>
        <taxon>Rhodobacterales</taxon>
        <taxon>Rhodobacter group</taxon>
        <taxon>Rhodobacter</taxon>
    </lineage>
</organism>
<feature type="region of interest" description="Disordered" evidence="1">
    <location>
        <begin position="73"/>
        <end position="104"/>
    </location>
</feature>
<sequence>MQPQTAAEELTQIRAEIARLRVREAELAEAVLRAAALPQVTRMQTTPLVSKRERVFDPRLLPAEILLDPAYSREKITGTAPGMPRPQPRRLQAPAPLQARFSGH</sequence>
<proteinExistence type="predicted"/>
<dbReference type="Proteomes" id="UP001597413">
    <property type="component" value="Unassembled WGS sequence"/>
</dbReference>
<protein>
    <submittedName>
        <fullName evidence="2">Uncharacterized protein</fullName>
    </submittedName>
</protein>
<dbReference type="RefSeq" id="WP_377390797.1">
    <property type="nucleotide sequence ID" value="NZ_JBHUIX010000013.1"/>
</dbReference>